<dbReference type="GO" id="GO:0000724">
    <property type="term" value="P:double-strand break repair via homologous recombination"/>
    <property type="evidence" value="ECO:0007669"/>
    <property type="project" value="TreeGrafter"/>
</dbReference>
<dbReference type="InterPro" id="IPR012340">
    <property type="entry name" value="NA-bd_OB-fold"/>
</dbReference>
<evidence type="ECO:0000313" key="2">
    <source>
        <dbReference type="EMBL" id="SHO42927.1"/>
    </source>
</evidence>
<accession>A0A2H1EEW7</accession>
<dbReference type="GO" id="GO:0010212">
    <property type="term" value="P:response to ionizing radiation"/>
    <property type="evidence" value="ECO:0007669"/>
    <property type="project" value="TreeGrafter"/>
</dbReference>
<keyword evidence="1" id="KW-0238">DNA-binding</keyword>
<dbReference type="GO" id="GO:0003677">
    <property type="term" value="F:DNA binding"/>
    <property type="evidence" value="ECO:0007669"/>
    <property type="project" value="UniProtKB-KW"/>
</dbReference>
<dbReference type="PANTHER" id="PTHR13356:SF0">
    <property type="entry name" value="SOSS COMPLEX SUBUNIT B HOMOLOG"/>
    <property type="match status" value="1"/>
</dbReference>
<keyword evidence="3" id="KW-1185">Reference proteome</keyword>
<dbReference type="AlphaFoldDB" id="A0A2H1EEW7"/>
<evidence type="ECO:0000313" key="3">
    <source>
        <dbReference type="Proteomes" id="UP000232412"/>
    </source>
</evidence>
<dbReference type="RefSeq" id="WP_101008967.1">
    <property type="nucleotide sequence ID" value="NZ_FRFC01000001.1"/>
</dbReference>
<dbReference type="PANTHER" id="PTHR13356">
    <property type="entry name" value="OB FOLD NUCLEIC ACID BINDING PROTEIN-RELATED"/>
    <property type="match status" value="1"/>
</dbReference>
<reference evidence="3" key="1">
    <citation type="submission" date="2016-12" db="EMBL/GenBank/DDBJ databases">
        <authorList>
            <person name="Herbold C."/>
        </authorList>
    </citation>
    <scope>NUCLEOTIDE SEQUENCE [LARGE SCALE GENOMIC DNA]</scope>
</reference>
<dbReference type="CDD" id="cd04491">
    <property type="entry name" value="SoSSB_OBF"/>
    <property type="match status" value="1"/>
</dbReference>
<protein>
    <submittedName>
        <fullName evidence="2">Nucleic acid-binding domain protein</fullName>
    </submittedName>
</protein>
<dbReference type="EMBL" id="FRFC01000001">
    <property type="protein sequence ID" value="SHO42927.1"/>
    <property type="molecule type" value="Genomic_DNA"/>
</dbReference>
<dbReference type="Proteomes" id="UP000232412">
    <property type="component" value="Unassembled WGS sequence"/>
</dbReference>
<gene>
    <name evidence="2" type="ORF">NSIN_10223</name>
</gene>
<dbReference type="Gene3D" id="2.40.50.140">
    <property type="entry name" value="Nucleic acid-binding proteins"/>
    <property type="match status" value="3"/>
</dbReference>
<name>A0A2H1EEW7_9ARCH</name>
<dbReference type="InterPro" id="IPR051231">
    <property type="entry name" value="SOSS-B"/>
</dbReference>
<organism evidence="2 3">
    <name type="scientific">Nitrosotalea sinensis</name>
    <dbReference type="NCBI Taxonomy" id="1499975"/>
    <lineage>
        <taxon>Archaea</taxon>
        <taxon>Nitrososphaerota</taxon>
        <taxon>Nitrososphaeria</taxon>
        <taxon>Nitrosotaleales</taxon>
        <taxon>Nitrosotaleaceae</taxon>
        <taxon>Nitrosotalea</taxon>
    </lineage>
</organism>
<dbReference type="SUPFAM" id="SSF50249">
    <property type="entry name" value="Nucleic acid-binding proteins"/>
    <property type="match status" value="2"/>
</dbReference>
<evidence type="ECO:0000256" key="1">
    <source>
        <dbReference type="ARBA" id="ARBA00023125"/>
    </source>
</evidence>
<sequence length="465" mass="51031">MSEFDSLLARLLEQRPDLTRAQIDEMIQKKKEKIGAGYLTDQGALFLIASDLGASLNEQLKVEMGLKDLYVGAKEITLATRVMNVYPVKQFSRKDGSQFLLRTMTVYDGDSRAQVKLWDEKANLPGIETLKPGDLVKIIKAYVKSDMKGNPIINVGSGSNIEPNGTTSTIPSLDDITDDVSNVKENQQNLVVTGILDGNLRTSEFTNFKGEPGRSLQFRLKGKDGNSIRVVLWNKDPSTVPKVVTSGAKTRLIGVKTKVGQMGLELHGDEGTVLEIDGATDIQPIVVRVLSISKSDSGNSMILGTTKDKKLVSITDTALVTNSITLGDVIECMPSKVYGKSIMLETDSFVRKIDDSTISTLADIRTKIKDVKPSESLYCVEAIILKTPEKKEIQTKTGETVLLSETFIEDDTGQIWLKGWRSQARLLEQFTQGEIITVTAVNAKAGLEGRIELFLTSHSSITRKN</sequence>
<proteinExistence type="predicted"/>
<dbReference type="OrthoDB" id="6262at2157"/>